<protein>
    <submittedName>
        <fullName evidence="3">Uncharacterized protein</fullName>
    </submittedName>
</protein>
<accession>A0A397U9Z8</accession>
<comment type="caution">
    <text evidence="3">The sequence shown here is derived from an EMBL/GenBank/DDBJ whole genome shotgun (WGS) entry which is preliminary data.</text>
</comment>
<keyword evidence="2" id="KW-0560">Oxidoreductase</keyword>
<sequence length="170" mass="18681">MCSKKELPKNLSDASSIPNQEVQEQLEYKASGKLKSKIAIITRGDSGIGRSVAALFALEGCEEIAIVYLPQLICKDIGYEKNAIQVIDTVVKKWSRIDVLVNNTSEQLFSLQLNCKGVHVNAVASGPIWTPLVKASYSPEMMEQFGKENLLEVAPCYVFLTNNDSIICLA</sequence>
<dbReference type="SUPFAM" id="SSF51735">
    <property type="entry name" value="NAD(P)-binding Rossmann-fold domains"/>
    <property type="match status" value="1"/>
</dbReference>
<feature type="non-terminal residue" evidence="3">
    <location>
        <position position="170"/>
    </location>
</feature>
<dbReference type="Proteomes" id="UP000266673">
    <property type="component" value="Unassembled WGS sequence"/>
</dbReference>
<keyword evidence="4" id="KW-1185">Reference proteome</keyword>
<dbReference type="InterPro" id="IPR002347">
    <property type="entry name" value="SDR_fam"/>
</dbReference>
<evidence type="ECO:0000256" key="2">
    <source>
        <dbReference type="ARBA" id="ARBA00023002"/>
    </source>
</evidence>
<gene>
    <name evidence="3" type="ORF">C2G38_2115845</name>
</gene>
<dbReference type="PRINTS" id="PR00081">
    <property type="entry name" value="GDHRDH"/>
</dbReference>
<proteinExistence type="inferred from homology"/>
<name>A0A397U9Z8_9GLOM</name>
<dbReference type="AlphaFoldDB" id="A0A397U9Z8"/>
<dbReference type="STRING" id="44941.A0A397U9Z8"/>
<comment type="similarity">
    <text evidence="1">Belongs to the short-chain dehydrogenases/reductases (SDR) family.</text>
</comment>
<evidence type="ECO:0000313" key="3">
    <source>
        <dbReference type="EMBL" id="RIB06521.1"/>
    </source>
</evidence>
<dbReference type="OrthoDB" id="1393670at2759"/>
<dbReference type="EMBL" id="QKWP01001799">
    <property type="protein sequence ID" value="RIB06521.1"/>
    <property type="molecule type" value="Genomic_DNA"/>
</dbReference>
<dbReference type="PANTHER" id="PTHR48107:SF16">
    <property type="entry name" value="NADPH-DEPENDENT ALDEHYDE REDUCTASE 1, CHLOROPLASTIC"/>
    <property type="match status" value="1"/>
</dbReference>
<reference evidence="3 4" key="1">
    <citation type="submission" date="2018-06" db="EMBL/GenBank/DDBJ databases">
        <title>Comparative genomics reveals the genomic features of Rhizophagus irregularis, R. cerebriforme, R. diaphanum and Gigaspora rosea, and their symbiotic lifestyle signature.</title>
        <authorList>
            <person name="Morin E."/>
            <person name="San Clemente H."/>
            <person name="Chen E.C.H."/>
            <person name="De La Providencia I."/>
            <person name="Hainaut M."/>
            <person name="Kuo A."/>
            <person name="Kohler A."/>
            <person name="Murat C."/>
            <person name="Tang N."/>
            <person name="Roy S."/>
            <person name="Loubradou J."/>
            <person name="Henrissat B."/>
            <person name="Grigoriev I.V."/>
            <person name="Corradi N."/>
            <person name="Roux C."/>
            <person name="Martin F.M."/>
        </authorList>
    </citation>
    <scope>NUCLEOTIDE SEQUENCE [LARGE SCALE GENOMIC DNA]</scope>
    <source>
        <strain evidence="3 4">DAOM 194757</strain>
    </source>
</reference>
<organism evidence="3 4">
    <name type="scientific">Gigaspora rosea</name>
    <dbReference type="NCBI Taxonomy" id="44941"/>
    <lineage>
        <taxon>Eukaryota</taxon>
        <taxon>Fungi</taxon>
        <taxon>Fungi incertae sedis</taxon>
        <taxon>Mucoromycota</taxon>
        <taxon>Glomeromycotina</taxon>
        <taxon>Glomeromycetes</taxon>
        <taxon>Diversisporales</taxon>
        <taxon>Gigasporaceae</taxon>
        <taxon>Gigaspora</taxon>
    </lineage>
</organism>
<dbReference type="GO" id="GO:0016614">
    <property type="term" value="F:oxidoreductase activity, acting on CH-OH group of donors"/>
    <property type="evidence" value="ECO:0007669"/>
    <property type="project" value="UniProtKB-ARBA"/>
</dbReference>
<evidence type="ECO:0000256" key="1">
    <source>
        <dbReference type="ARBA" id="ARBA00006484"/>
    </source>
</evidence>
<evidence type="ECO:0000313" key="4">
    <source>
        <dbReference type="Proteomes" id="UP000266673"/>
    </source>
</evidence>
<dbReference type="PANTHER" id="PTHR48107">
    <property type="entry name" value="NADPH-DEPENDENT ALDEHYDE REDUCTASE-LIKE PROTEIN, CHLOROPLASTIC-RELATED"/>
    <property type="match status" value="1"/>
</dbReference>
<dbReference type="Gene3D" id="3.40.50.720">
    <property type="entry name" value="NAD(P)-binding Rossmann-like Domain"/>
    <property type="match status" value="1"/>
</dbReference>
<dbReference type="InterPro" id="IPR036291">
    <property type="entry name" value="NAD(P)-bd_dom_sf"/>
</dbReference>